<feature type="domain" description="Catalase core" evidence="16">
    <location>
        <begin position="50"/>
        <end position="450"/>
    </location>
</feature>
<evidence type="ECO:0000256" key="5">
    <source>
        <dbReference type="ARBA" id="ARBA00022617"/>
    </source>
</evidence>
<dbReference type="Gene3D" id="3.40.50.880">
    <property type="match status" value="1"/>
</dbReference>
<dbReference type="PANTHER" id="PTHR42821">
    <property type="entry name" value="CATALASE"/>
    <property type="match status" value="1"/>
</dbReference>
<evidence type="ECO:0000256" key="4">
    <source>
        <dbReference type="ARBA" id="ARBA00022559"/>
    </source>
</evidence>
<dbReference type="Pfam" id="PF01965">
    <property type="entry name" value="DJ-1_PfpI"/>
    <property type="match status" value="1"/>
</dbReference>
<dbReference type="PROSITE" id="PS51402">
    <property type="entry name" value="CATALASE_3"/>
    <property type="match status" value="1"/>
</dbReference>
<evidence type="ECO:0000256" key="1">
    <source>
        <dbReference type="ARBA" id="ARBA00001971"/>
    </source>
</evidence>
<evidence type="ECO:0000256" key="6">
    <source>
        <dbReference type="ARBA" id="ARBA00022723"/>
    </source>
</evidence>
<gene>
    <name evidence="17" type="primary">catA</name>
    <name evidence="17" type="ORF">CLCR_05504</name>
</gene>
<evidence type="ECO:0000256" key="12">
    <source>
        <dbReference type="PIRSR" id="PIRSR038927-2"/>
    </source>
</evidence>
<dbReference type="InterPro" id="IPR002818">
    <property type="entry name" value="DJ-1/PfpI"/>
</dbReference>
<evidence type="ECO:0000256" key="3">
    <source>
        <dbReference type="ARBA" id="ARBA00012314"/>
    </source>
</evidence>
<keyword evidence="8 10" id="KW-0408">Iron</keyword>
<sequence length="762" mass="85128">MQKMATTVSNTLRDIGNSAAGAVEGAVHNKKIADLEKNKKNQHDTKQNTTTDWGAKVSDGDHAVKIVDEKGNHVGPTLLEDEVFRERNTYTDDGQIHRFDHERIPERVVHARGAGAHGTFKLFESCEDVTSAGVLTDTSRTTPIFVRFSTVQGSRGSADTVRDVRGFALKFYTDEGNWDIVANDIPVFFIQEAIKFPDLVHSLKPEPDNEVPQGQTAHNNFWDFAFLHKEATHMLFWAMSDRGIPRSYRMIQGFGVNTFVMINAKGERTFVKFIWTPELGVHSLVWDEALKLAGQDPDFHRKDLWEAIENGAYPKWKFGFQAIKDGDQDKFDFDILDATKVWPEELVPIRYVGELELNRNIDEYFAETEQVAFCTSHIVPGIDFSEDPLLQGRNFSYQDTQLSRLGVNWEELPINRPVCPVLNFNRDGQGRHTISKGKANYWPNRFEANPPTGQGGKGGLESFPATYPGVKARRLTPKWKEYLSQAQLFFNSMSEIEKKHIIEAFSFELDHCDDDIVYERMVTRLAEIDLSLAQAVAQNAGAKSPEAQLQPNHGKKAKGLSQFDYMPKEPTIKGRRVAILIADGFDLGAYEAMKAAVFAQSAVPWTIGVKRQAMKSADGSKEVKADHFINGQRSTMFDALFIPGGAESIKTFKKMGLARFWVKEAFGHLKAIGAVGEGVDLVHAALTEVENVKLAGAGAGADGVVNWYGVVTAADAQAGSIIKEAVKISKDTKDFAGQFFWEMSQHRNFFRELDGYAEQVSI</sequence>
<keyword evidence="5 10" id="KW-0349">Heme</keyword>
<keyword evidence="18" id="KW-1185">Reference proteome</keyword>
<dbReference type="SMART" id="SM01060">
    <property type="entry name" value="Catalase"/>
    <property type="match status" value="1"/>
</dbReference>
<dbReference type="AlphaFoldDB" id="A0A1C1C9F5"/>
<keyword evidence="6 10" id="KW-0479">Metal-binding</keyword>
<dbReference type="GO" id="GO:0005829">
    <property type="term" value="C:cytosol"/>
    <property type="evidence" value="ECO:0007669"/>
    <property type="project" value="TreeGrafter"/>
</dbReference>
<dbReference type="InterPro" id="IPR010582">
    <property type="entry name" value="Catalase_immune_responsive"/>
</dbReference>
<dbReference type="GO" id="GO:0020037">
    <property type="term" value="F:heme binding"/>
    <property type="evidence" value="ECO:0007669"/>
    <property type="project" value="UniProtKB-UniRule"/>
</dbReference>
<evidence type="ECO:0000256" key="9">
    <source>
        <dbReference type="ARBA" id="ARBA00023324"/>
    </source>
</evidence>
<evidence type="ECO:0000313" key="18">
    <source>
        <dbReference type="Proteomes" id="UP000094526"/>
    </source>
</evidence>
<comment type="cofactor">
    <cofactor evidence="1 10 12">
        <name>heme</name>
        <dbReference type="ChEBI" id="CHEBI:30413"/>
    </cofactor>
</comment>
<feature type="compositionally biased region" description="Basic and acidic residues" evidence="15">
    <location>
        <begin position="33"/>
        <end position="46"/>
    </location>
</feature>
<organism evidence="17 18">
    <name type="scientific">Cladophialophora carrionii</name>
    <dbReference type="NCBI Taxonomy" id="86049"/>
    <lineage>
        <taxon>Eukaryota</taxon>
        <taxon>Fungi</taxon>
        <taxon>Dikarya</taxon>
        <taxon>Ascomycota</taxon>
        <taxon>Pezizomycotina</taxon>
        <taxon>Eurotiomycetes</taxon>
        <taxon>Chaetothyriomycetidae</taxon>
        <taxon>Chaetothyriales</taxon>
        <taxon>Herpotrichiellaceae</taxon>
        <taxon>Cladophialophora</taxon>
    </lineage>
</organism>
<dbReference type="GO" id="GO:0046872">
    <property type="term" value="F:metal ion binding"/>
    <property type="evidence" value="ECO:0007669"/>
    <property type="project" value="UniProtKB-KW"/>
</dbReference>
<dbReference type="InterPro" id="IPR041399">
    <property type="entry name" value="Catalase_large_C"/>
</dbReference>
<dbReference type="SUPFAM" id="SSF52317">
    <property type="entry name" value="Class I glutamine amidotransferase-like"/>
    <property type="match status" value="1"/>
</dbReference>
<dbReference type="PIRSF" id="PIRSF038927">
    <property type="entry name" value="Catalase_clade2"/>
    <property type="match status" value="1"/>
</dbReference>
<dbReference type="STRING" id="86049.A0A1C1C9F5"/>
<dbReference type="VEuPathDB" id="FungiDB:CLCR_05504"/>
<proteinExistence type="inferred from homology"/>
<dbReference type="OrthoDB" id="6880011at2759"/>
<comment type="function">
    <text evidence="14">Catalyzes the degradation of hydrogen peroxide (H(2)O(2)) generated by peroxisomal oxidases to water and oxygen, thereby protecting cells from the toxic effects of hydrogen peroxide.</text>
</comment>
<dbReference type="FunFam" id="2.40.180.10:FF:000003">
    <property type="entry name" value="Catalase"/>
    <property type="match status" value="1"/>
</dbReference>
<dbReference type="PRINTS" id="PR00067">
    <property type="entry name" value="CATALASE"/>
</dbReference>
<evidence type="ECO:0000256" key="14">
    <source>
        <dbReference type="RuleBase" id="RU004142"/>
    </source>
</evidence>
<comment type="similarity">
    <text evidence="2 10 13">Belongs to the catalase family.</text>
</comment>
<dbReference type="PROSITE" id="PS00438">
    <property type="entry name" value="CATALASE_2"/>
    <property type="match status" value="1"/>
</dbReference>
<feature type="active site" evidence="11">
    <location>
        <position position="183"/>
    </location>
</feature>
<evidence type="ECO:0000256" key="13">
    <source>
        <dbReference type="RuleBase" id="RU000498"/>
    </source>
</evidence>
<dbReference type="Pfam" id="PF00199">
    <property type="entry name" value="Catalase"/>
    <property type="match status" value="1"/>
</dbReference>
<dbReference type="GO" id="GO:0070301">
    <property type="term" value="P:cellular response to hydrogen peroxide"/>
    <property type="evidence" value="ECO:0007669"/>
    <property type="project" value="UniProtKB-ARBA"/>
</dbReference>
<comment type="function">
    <text evidence="10">Occurs in almost all aerobically respiring organisms and serves to protect cells from the toxic effects of hydrogen peroxide.</text>
</comment>
<dbReference type="GO" id="GO:0004096">
    <property type="term" value="F:catalase activity"/>
    <property type="evidence" value="ECO:0007669"/>
    <property type="project" value="UniProtKB-UniRule"/>
</dbReference>
<dbReference type="PANTHER" id="PTHR42821:SF1">
    <property type="entry name" value="CATALASE-B"/>
    <property type="match status" value="1"/>
</dbReference>
<comment type="catalytic activity">
    <reaction evidence="10 13">
        <text>2 H2O2 = O2 + 2 H2O</text>
        <dbReference type="Rhea" id="RHEA:20309"/>
        <dbReference type="ChEBI" id="CHEBI:15377"/>
        <dbReference type="ChEBI" id="CHEBI:15379"/>
        <dbReference type="ChEBI" id="CHEBI:16240"/>
        <dbReference type="EC" id="1.11.1.6"/>
    </reaction>
</comment>
<dbReference type="Gene3D" id="2.40.180.10">
    <property type="entry name" value="Catalase core domain"/>
    <property type="match status" value="1"/>
</dbReference>
<evidence type="ECO:0000313" key="17">
    <source>
        <dbReference type="EMBL" id="OCT45164.1"/>
    </source>
</evidence>
<dbReference type="InterPro" id="IPR024712">
    <property type="entry name" value="Catalase_clade2"/>
</dbReference>
<dbReference type="Pfam" id="PF06628">
    <property type="entry name" value="Catalase-rel"/>
    <property type="match status" value="1"/>
</dbReference>
<keyword evidence="7 10" id="KW-0560">Oxidoreductase</keyword>
<dbReference type="VEuPathDB" id="FungiDB:G647_07824"/>
<keyword evidence="4 10" id="KW-0575">Peroxidase</keyword>
<feature type="active site" evidence="11">
    <location>
        <position position="110"/>
    </location>
</feature>
<feature type="binding site" description="axial binding residue" evidence="12">
    <location>
        <position position="397"/>
    </location>
    <ligand>
        <name>heme</name>
        <dbReference type="ChEBI" id="CHEBI:30413"/>
    </ligand>
    <ligandPart>
        <name>Fe</name>
        <dbReference type="ChEBI" id="CHEBI:18248"/>
    </ligandPart>
</feature>
<evidence type="ECO:0000256" key="15">
    <source>
        <dbReference type="SAM" id="MobiDB-lite"/>
    </source>
</evidence>
<name>A0A1C1C9F5_9EURO</name>
<keyword evidence="9 10" id="KW-0376">Hydrogen peroxide</keyword>
<protein>
    <recommendedName>
        <fullName evidence="3 10">Catalase</fullName>
        <ecNumber evidence="3 10">1.11.1.6</ecNumber>
    </recommendedName>
</protein>
<dbReference type="SUPFAM" id="SSF56634">
    <property type="entry name" value="Heme-dependent catalase-like"/>
    <property type="match status" value="1"/>
</dbReference>
<evidence type="ECO:0000256" key="2">
    <source>
        <dbReference type="ARBA" id="ARBA00005329"/>
    </source>
</evidence>
<evidence type="ECO:0000256" key="10">
    <source>
        <dbReference type="PIRNR" id="PIRNR038927"/>
    </source>
</evidence>
<evidence type="ECO:0000259" key="16">
    <source>
        <dbReference type="SMART" id="SM01060"/>
    </source>
</evidence>
<comment type="caution">
    <text evidence="17">The sequence shown here is derived from an EMBL/GenBank/DDBJ whole genome shotgun (WGS) entry which is preliminary data.</text>
</comment>
<dbReference type="Proteomes" id="UP000094526">
    <property type="component" value="Unassembled WGS sequence"/>
</dbReference>
<dbReference type="PROSITE" id="PS00437">
    <property type="entry name" value="CATALASE_1"/>
    <property type="match status" value="1"/>
</dbReference>
<dbReference type="InterPro" id="IPR029062">
    <property type="entry name" value="Class_I_gatase-like"/>
</dbReference>
<evidence type="ECO:0000256" key="8">
    <source>
        <dbReference type="ARBA" id="ARBA00023004"/>
    </source>
</evidence>
<dbReference type="GO" id="GO:0042744">
    <property type="term" value="P:hydrogen peroxide catabolic process"/>
    <property type="evidence" value="ECO:0007669"/>
    <property type="project" value="UniProtKB-UniRule"/>
</dbReference>
<reference evidence="18" key="1">
    <citation type="submission" date="2015-07" db="EMBL/GenBank/DDBJ databases">
        <authorList>
            <person name="Teixeira M.M."/>
            <person name="Souza R.C."/>
            <person name="Almeida L.G."/>
            <person name="Vicente V.A."/>
            <person name="de Hoog S."/>
            <person name="Bocca A.L."/>
            <person name="de Almeida S.R."/>
            <person name="Vasconcelos A.T."/>
            <person name="Felipe M.S."/>
        </authorList>
    </citation>
    <scope>NUCLEOTIDE SEQUENCE [LARGE SCALE GENOMIC DNA]</scope>
    <source>
        <strain evidence="18">KSF</strain>
    </source>
</reference>
<dbReference type="EC" id="1.11.1.6" evidence="3 10"/>
<dbReference type="EMBL" id="LGRB01000020">
    <property type="protein sequence ID" value="OCT45164.1"/>
    <property type="molecule type" value="Genomic_DNA"/>
</dbReference>
<dbReference type="eggNOG" id="KOG0047">
    <property type="taxonomic scope" value="Eukaryota"/>
</dbReference>
<evidence type="ECO:0000256" key="11">
    <source>
        <dbReference type="PIRSR" id="PIRSR038927-1"/>
    </source>
</evidence>
<accession>A0A1C1C9F5</accession>
<dbReference type="InterPro" id="IPR011614">
    <property type="entry name" value="Catalase_core"/>
</dbReference>
<dbReference type="InterPro" id="IPR020835">
    <property type="entry name" value="Catalase_sf"/>
</dbReference>
<dbReference type="InterPro" id="IPR018028">
    <property type="entry name" value="Catalase"/>
</dbReference>
<dbReference type="InterPro" id="IPR024708">
    <property type="entry name" value="Catalase_AS"/>
</dbReference>
<dbReference type="InterPro" id="IPR043156">
    <property type="entry name" value="Catalase_clade2_helical"/>
</dbReference>
<dbReference type="Gene3D" id="1.20.1370.20">
    <property type="match status" value="1"/>
</dbReference>
<feature type="region of interest" description="Disordered" evidence="15">
    <location>
        <begin position="33"/>
        <end position="56"/>
    </location>
</feature>
<evidence type="ECO:0000256" key="7">
    <source>
        <dbReference type="ARBA" id="ARBA00023002"/>
    </source>
</evidence>
<dbReference type="FunFam" id="1.20.1370.20:FF:000001">
    <property type="entry name" value="Catalase HPII"/>
    <property type="match status" value="1"/>
</dbReference>
<dbReference type="CDD" id="cd03132">
    <property type="entry name" value="GATase1_catalase"/>
    <property type="match status" value="1"/>
</dbReference>
<dbReference type="InterPro" id="IPR002226">
    <property type="entry name" value="Catalase_haem_BS"/>
</dbReference>